<dbReference type="Proteomes" id="UP001301442">
    <property type="component" value="Chromosome"/>
</dbReference>
<dbReference type="SUPFAM" id="SSF141072">
    <property type="entry name" value="CalX-like"/>
    <property type="match status" value="3"/>
</dbReference>
<dbReference type="RefSeq" id="WP_348397643.1">
    <property type="nucleotide sequence ID" value="NZ_CP136600.1"/>
</dbReference>
<keyword evidence="4" id="KW-0406">Ion transport</keyword>
<dbReference type="InterPro" id="IPR003644">
    <property type="entry name" value="Calx_beta"/>
</dbReference>
<keyword evidence="1 5" id="KW-0732">Signal</keyword>
<dbReference type="EMBL" id="CP136600">
    <property type="protein sequence ID" value="WOH38877.1"/>
    <property type="molecule type" value="Genomic_DNA"/>
</dbReference>
<dbReference type="InterPro" id="IPR038081">
    <property type="entry name" value="CalX-like_sf"/>
</dbReference>
<accession>A0ABZ0GSF1</accession>
<dbReference type="Pfam" id="PF03160">
    <property type="entry name" value="Calx-beta"/>
    <property type="match status" value="2"/>
</dbReference>
<evidence type="ECO:0000256" key="4">
    <source>
        <dbReference type="ARBA" id="ARBA00023065"/>
    </source>
</evidence>
<feature type="domain" description="Calx-beta" evidence="6">
    <location>
        <begin position="552"/>
        <end position="653"/>
    </location>
</feature>
<evidence type="ECO:0000313" key="7">
    <source>
        <dbReference type="EMBL" id="WOH38877.1"/>
    </source>
</evidence>
<keyword evidence="2" id="KW-0677">Repeat</keyword>
<evidence type="ECO:0000259" key="6">
    <source>
        <dbReference type="SMART" id="SM00237"/>
    </source>
</evidence>
<organism evidence="7 8">
    <name type="scientific">Thalassotalea fonticola</name>
    <dbReference type="NCBI Taxonomy" id="3065649"/>
    <lineage>
        <taxon>Bacteria</taxon>
        <taxon>Pseudomonadati</taxon>
        <taxon>Pseudomonadota</taxon>
        <taxon>Gammaproteobacteria</taxon>
        <taxon>Alteromonadales</taxon>
        <taxon>Colwelliaceae</taxon>
        <taxon>Thalassotalea</taxon>
    </lineage>
</organism>
<feature type="signal peptide" evidence="5">
    <location>
        <begin position="1"/>
        <end position="22"/>
    </location>
</feature>
<dbReference type="InterPro" id="IPR051171">
    <property type="entry name" value="CaCA"/>
</dbReference>
<feature type="domain" description="Calx-beta" evidence="6">
    <location>
        <begin position="438"/>
        <end position="540"/>
    </location>
</feature>
<keyword evidence="3" id="KW-0106">Calcium</keyword>
<proteinExistence type="predicted"/>
<dbReference type="NCBIfam" id="TIGR03501">
    <property type="entry name" value="GlyGly_CTERM"/>
    <property type="match status" value="1"/>
</dbReference>
<keyword evidence="8" id="KW-1185">Reference proteome</keyword>
<name>A0ABZ0GSF1_9GAMM</name>
<dbReference type="SMART" id="SM00237">
    <property type="entry name" value="Calx_beta"/>
    <property type="match status" value="3"/>
</dbReference>
<dbReference type="PANTHER" id="PTHR11878:SF65">
    <property type="entry name" value="NA_CA-EXCHANGE PROTEIN, ISOFORM G"/>
    <property type="match status" value="1"/>
</dbReference>
<evidence type="ECO:0000313" key="8">
    <source>
        <dbReference type="Proteomes" id="UP001301442"/>
    </source>
</evidence>
<dbReference type="PANTHER" id="PTHR11878">
    <property type="entry name" value="SODIUM/CALCIUM EXCHANGER"/>
    <property type="match status" value="1"/>
</dbReference>
<evidence type="ECO:0000256" key="1">
    <source>
        <dbReference type="ARBA" id="ARBA00022729"/>
    </source>
</evidence>
<feature type="chain" id="PRO_5047274441" evidence="5">
    <location>
        <begin position="23"/>
        <end position="810"/>
    </location>
</feature>
<gene>
    <name evidence="7" type="ORF">RI844_06570</name>
</gene>
<feature type="domain" description="Calx-beta" evidence="6">
    <location>
        <begin position="663"/>
        <end position="763"/>
    </location>
</feature>
<dbReference type="Gene3D" id="2.60.40.2030">
    <property type="match status" value="3"/>
</dbReference>
<sequence>MNLIKLSGIALSVALATHSAQAFDQTSQDDTGMIIDTSYPDSALEMSEDMGIALGSDVEAGEAEGNKFDLLDLAHDFFNQHVASGATTLAFTVDDVDFEFTTRIEYKYGLLHLYGTNTDGNILRLIRGDKNGWFGDVSNGTESFSIIDTYSLGGSAWFIHAYKVPNVGDILVNGNLPVPATKDGSTNLDVGYTTTPYMEYIYGNKSIRASILWLHYQTQDILDNSGVDYYLNPLFIERQDSRFLSEKDKEEVSNQQLVHGREYMFGDALGAENLRDYIKDFGVDYVSAITPGGGFTCGIRRNEYKLDDLGGPTFVYKEEKDRAEIVYGTILGGMRHQCRNRHIARHFFFHNFAQVNRSYYENHPLLPANKRTDYGGKSDYAYGSKCNGQATVMNLNFNQESLPIPVLSSPNVSYKGQSCGDERHDNARAVTESLPSMANNGVIPTQSADVSFKSSVFLALEGTSHAGVTLVRDGDLSESASVEVAFTSVESEFSALENVDFKAKFVRAEFAPGESETSVDVRIIDNDQYRENADIQAELFFAKRLNIKTNKAQVIIQDNDSAKPGSFSFKTRTLNVNETDQTASIKIIRSGGEGGQTINYAFVDGTAKSGSHYNAVNGQVYFAEGEVEQTIEVELLANDYQNVEVSQFQVMIETDVSGDIKTMDVIIADDEVATGSVALATDTIDVDYYASQATITLTRDDASAGEIQVHYKTVDGTAVAGTHFVEGFGTVTFAAGEVEKNIHIKKLNVTEATEQTQFTVVMASPQLSGTKIVTVNLMTEPERESDSEGGSLGWLAISALALTGLRRKIS</sequence>
<evidence type="ECO:0000256" key="5">
    <source>
        <dbReference type="SAM" id="SignalP"/>
    </source>
</evidence>
<evidence type="ECO:0000256" key="2">
    <source>
        <dbReference type="ARBA" id="ARBA00022737"/>
    </source>
</evidence>
<keyword evidence="4" id="KW-0813">Transport</keyword>
<protein>
    <submittedName>
        <fullName evidence="7">Calx-beta domain-containing protein</fullName>
    </submittedName>
</protein>
<reference evidence="7 8" key="1">
    <citation type="submission" date="2023-09" db="EMBL/GenBank/DDBJ databases">
        <authorList>
            <person name="Qi X."/>
        </authorList>
    </citation>
    <scope>NUCLEOTIDE SEQUENCE [LARGE SCALE GENOMIC DNA]</scope>
    <source>
        <strain evidence="7 8">S1-1</strain>
    </source>
</reference>
<dbReference type="InterPro" id="IPR020008">
    <property type="entry name" value="GlyGly_CTERM"/>
</dbReference>
<evidence type="ECO:0000256" key="3">
    <source>
        <dbReference type="ARBA" id="ARBA00022837"/>
    </source>
</evidence>